<reference evidence="2" key="1">
    <citation type="submission" date="2009-09" db="EMBL/GenBank/DDBJ databases">
        <title>The complete chromosome of Sebaldella termitidis ATCC 33386.</title>
        <authorList>
            <consortium name="US DOE Joint Genome Institute (JGI-PGF)"/>
            <person name="Lucas S."/>
            <person name="Copeland A."/>
            <person name="Lapidus A."/>
            <person name="Glavina del Rio T."/>
            <person name="Dalin E."/>
            <person name="Tice H."/>
            <person name="Bruce D."/>
            <person name="Goodwin L."/>
            <person name="Pitluck S."/>
            <person name="Kyrpides N."/>
            <person name="Mavromatis K."/>
            <person name="Ivanova N."/>
            <person name="Mikhailova N."/>
            <person name="Sims D."/>
            <person name="Meincke L."/>
            <person name="Brettin T."/>
            <person name="Detter J.C."/>
            <person name="Han C."/>
            <person name="Larimer F."/>
            <person name="Land M."/>
            <person name="Hauser L."/>
            <person name="Markowitz V."/>
            <person name="Cheng J.F."/>
            <person name="Hugenholtz P."/>
            <person name="Woyke T."/>
            <person name="Wu D."/>
            <person name="Eisen J.A."/>
        </authorList>
    </citation>
    <scope>NUCLEOTIDE SEQUENCE [LARGE SCALE GENOMIC DNA]</scope>
    <source>
        <strain evidence="2">ATCC 33386 / NCTC 11300</strain>
    </source>
</reference>
<dbReference type="AlphaFoldDB" id="D1AHM2"/>
<dbReference type="HOGENOM" id="CLU_2737748_0_0_0"/>
<keyword evidence="2" id="KW-1185">Reference proteome</keyword>
<accession>D1AHM2</accession>
<name>D1AHM2_SEBTE</name>
<dbReference type="EMBL" id="CP001739">
    <property type="protein sequence ID" value="ACZ08256.1"/>
    <property type="molecule type" value="Genomic_DNA"/>
</dbReference>
<proteinExistence type="predicted"/>
<protein>
    <submittedName>
        <fullName evidence="1">Uncharacterized protein</fullName>
    </submittedName>
</protein>
<dbReference type="RefSeq" id="WP_012860852.1">
    <property type="nucleotide sequence ID" value="NC_013517.1"/>
</dbReference>
<dbReference type="STRING" id="526218.Sterm_1393"/>
<evidence type="ECO:0000313" key="1">
    <source>
        <dbReference type="EMBL" id="ACZ08256.1"/>
    </source>
</evidence>
<evidence type="ECO:0000313" key="2">
    <source>
        <dbReference type="Proteomes" id="UP000000845"/>
    </source>
</evidence>
<reference evidence="1 2" key="2">
    <citation type="journal article" date="2010" name="Stand. Genomic Sci.">
        <title>Complete genome sequence of Sebaldella termitidis type strain (NCTC 11300).</title>
        <authorList>
            <person name="Harmon-Smith M."/>
            <person name="Celia L."/>
            <person name="Chertkov O."/>
            <person name="Lapidus A."/>
            <person name="Copeland A."/>
            <person name="Glavina Del Rio T."/>
            <person name="Nolan M."/>
            <person name="Lucas S."/>
            <person name="Tice H."/>
            <person name="Cheng J.F."/>
            <person name="Han C."/>
            <person name="Detter J.C."/>
            <person name="Bruce D."/>
            <person name="Goodwin L."/>
            <person name="Pitluck S."/>
            <person name="Pati A."/>
            <person name="Liolios K."/>
            <person name="Ivanova N."/>
            <person name="Mavromatis K."/>
            <person name="Mikhailova N."/>
            <person name="Chen A."/>
            <person name="Palaniappan K."/>
            <person name="Land M."/>
            <person name="Hauser L."/>
            <person name="Chang Y.J."/>
            <person name="Jeffries C.D."/>
            <person name="Brettin T."/>
            <person name="Goker M."/>
            <person name="Beck B."/>
            <person name="Bristow J."/>
            <person name="Eisen J.A."/>
            <person name="Markowitz V."/>
            <person name="Hugenholtz P."/>
            <person name="Kyrpides N.C."/>
            <person name="Klenk H.P."/>
            <person name="Chen F."/>
        </authorList>
    </citation>
    <scope>NUCLEOTIDE SEQUENCE [LARGE SCALE GENOMIC DNA]</scope>
    <source>
        <strain evidence="2">ATCC 33386 / NCTC 11300</strain>
    </source>
</reference>
<sequence length="71" mass="8340">MFILTLKHLILNSCKSGEIIHFRYPKDKYKEIDFITLLKEMENENLITILGCPKNKTCDIQITGYGFLFIK</sequence>
<dbReference type="Proteomes" id="UP000000845">
    <property type="component" value="Chromosome"/>
</dbReference>
<dbReference type="KEGG" id="str:Sterm_1393"/>
<organism evidence="1 2">
    <name type="scientific">Sebaldella termitidis (strain ATCC 33386 / NCTC 11300)</name>
    <dbReference type="NCBI Taxonomy" id="526218"/>
    <lineage>
        <taxon>Bacteria</taxon>
        <taxon>Fusobacteriati</taxon>
        <taxon>Fusobacteriota</taxon>
        <taxon>Fusobacteriia</taxon>
        <taxon>Fusobacteriales</taxon>
        <taxon>Leptotrichiaceae</taxon>
        <taxon>Sebaldella</taxon>
    </lineage>
</organism>
<gene>
    <name evidence="1" type="ordered locus">Sterm_1393</name>
</gene>